<accession>A0ABQ8FS09</accession>
<dbReference type="InterPro" id="IPR029058">
    <property type="entry name" value="AB_hydrolase_fold"/>
</dbReference>
<organism evidence="4 5">
    <name type="scientific">Macrophomina phaseolina</name>
    <dbReference type="NCBI Taxonomy" id="35725"/>
    <lineage>
        <taxon>Eukaryota</taxon>
        <taxon>Fungi</taxon>
        <taxon>Dikarya</taxon>
        <taxon>Ascomycota</taxon>
        <taxon>Pezizomycotina</taxon>
        <taxon>Dothideomycetes</taxon>
        <taxon>Dothideomycetes incertae sedis</taxon>
        <taxon>Botryosphaeriales</taxon>
        <taxon>Botryosphaeriaceae</taxon>
        <taxon>Macrophomina</taxon>
    </lineage>
</organism>
<evidence type="ECO:0000259" key="3">
    <source>
        <dbReference type="Pfam" id="PF00561"/>
    </source>
</evidence>
<protein>
    <recommendedName>
        <fullName evidence="3">AB hydrolase-1 domain-containing protein</fullName>
    </recommendedName>
</protein>
<feature type="signal peptide" evidence="2">
    <location>
        <begin position="1"/>
        <end position="22"/>
    </location>
</feature>
<keyword evidence="5" id="KW-1185">Reference proteome</keyword>
<dbReference type="PANTHER" id="PTHR43194">
    <property type="entry name" value="HYDROLASE ALPHA/BETA FOLD FAMILY"/>
    <property type="match status" value="1"/>
</dbReference>
<feature type="chain" id="PRO_5046142886" description="AB hydrolase-1 domain-containing protein" evidence="2">
    <location>
        <begin position="23"/>
        <end position="295"/>
    </location>
</feature>
<reference evidence="4 5" key="1">
    <citation type="journal article" date="2021" name="Nat. Commun.">
        <title>Genetic determinants of endophytism in the Arabidopsis root mycobiome.</title>
        <authorList>
            <person name="Mesny F."/>
            <person name="Miyauchi S."/>
            <person name="Thiergart T."/>
            <person name="Pickel B."/>
            <person name="Atanasova L."/>
            <person name="Karlsson M."/>
            <person name="Huettel B."/>
            <person name="Barry K.W."/>
            <person name="Haridas S."/>
            <person name="Chen C."/>
            <person name="Bauer D."/>
            <person name="Andreopoulos W."/>
            <person name="Pangilinan J."/>
            <person name="LaButti K."/>
            <person name="Riley R."/>
            <person name="Lipzen A."/>
            <person name="Clum A."/>
            <person name="Drula E."/>
            <person name="Henrissat B."/>
            <person name="Kohler A."/>
            <person name="Grigoriev I.V."/>
            <person name="Martin F.M."/>
            <person name="Hacquard S."/>
        </authorList>
    </citation>
    <scope>NUCLEOTIDE SEQUENCE [LARGE SCALE GENOMIC DNA]</scope>
    <source>
        <strain evidence="4 5">MPI-SDFR-AT-0080</strain>
    </source>
</reference>
<name>A0ABQ8FS09_9PEZI</name>
<dbReference type="Proteomes" id="UP000774617">
    <property type="component" value="Unassembled WGS sequence"/>
</dbReference>
<feature type="domain" description="AB hydrolase-1" evidence="3">
    <location>
        <begin position="170"/>
        <end position="230"/>
    </location>
</feature>
<dbReference type="Gene3D" id="3.40.50.1820">
    <property type="entry name" value="alpha/beta hydrolase"/>
    <property type="match status" value="2"/>
</dbReference>
<evidence type="ECO:0000313" key="5">
    <source>
        <dbReference type="Proteomes" id="UP000774617"/>
    </source>
</evidence>
<dbReference type="EMBL" id="JAGTJR010000068">
    <property type="protein sequence ID" value="KAH7018739.1"/>
    <property type="molecule type" value="Genomic_DNA"/>
</dbReference>
<dbReference type="PANTHER" id="PTHR43194:SF2">
    <property type="entry name" value="PEROXISOMAL MEMBRANE PROTEIN LPX1"/>
    <property type="match status" value="1"/>
</dbReference>
<dbReference type="InterPro" id="IPR000073">
    <property type="entry name" value="AB_hydrolase_1"/>
</dbReference>
<dbReference type="SUPFAM" id="SSF53474">
    <property type="entry name" value="alpha/beta-Hydrolases"/>
    <property type="match status" value="1"/>
</dbReference>
<proteinExistence type="predicted"/>
<sequence>MPLWIAAFAMALLRLAPINAEAATEIGTADGSAEQMAAPYYREYYYTGGHYVNSSDGFVFRGQMYVERLIPAVPTDQLLPPIIIIHGGKQRIDHLHHPHYLDHEVLSTYSAENIQRRFTAPERYRLWPQAESHTQWPGAGVRGDPVFDAYYSSTVPNPYLEDLGVTESAFRVAIADLLQNHILEKSFVIGHSQGGLVAWQSADAVPELVQGLVVLEPSGPPFREQVFSWEDARAHGVGNAPLKYEPPGTEGSEEEAEEIGKPPRKLAQISKVPVLLMTSEASYHAVYDFCTVDFL</sequence>
<feature type="region of interest" description="Disordered" evidence="1">
    <location>
        <begin position="238"/>
        <end position="262"/>
    </location>
</feature>
<gene>
    <name evidence="4" type="ORF">B0J12DRAFT_714596</name>
</gene>
<evidence type="ECO:0000313" key="4">
    <source>
        <dbReference type="EMBL" id="KAH7018739.1"/>
    </source>
</evidence>
<dbReference type="InterPro" id="IPR050228">
    <property type="entry name" value="Carboxylesterase_BioH"/>
</dbReference>
<keyword evidence="2" id="KW-0732">Signal</keyword>
<comment type="caution">
    <text evidence="4">The sequence shown here is derived from an EMBL/GenBank/DDBJ whole genome shotgun (WGS) entry which is preliminary data.</text>
</comment>
<evidence type="ECO:0000256" key="2">
    <source>
        <dbReference type="SAM" id="SignalP"/>
    </source>
</evidence>
<dbReference type="Pfam" id="PF00561">
    <property type="entry name" value="Abhydrolase_1"/>
    <property type="match status" value="1"/>
</dbReference>
<evidence type="ECO:0000256" key="1">
    <source>
        <dbReference type="SAM" id="MobiDB-lite"/>
    </source>
</evidence>